<evidence type="ECO:0000313" key="3">
    <source>
        <dbReference type="Proteomes" id="UP000267268"/>
    </source>
</evidence>
<dbReference type="OrthoDB" id="9794572at2"/>
<reference evidence="2 3" key="1">
    <citation type="submission" date="2018-12" db="EMBL/GenBank/DDBJ databases">
        <title>Flammeovirga pectinis sp. nov., isolated from the gut of the Korean scallop, Patinopecten yessoensis.</title>
        <authorList>
            <person name="Bae J.-W."/>
            <person name="Jeong Y.-S."/>
            <person name="Kang W."/>
        </authorList>
    </citation>
    <scope>NUCLEOTIDE SEQUENCE [LARGE SCALE GENOMIC DNA]</scope>
    <source>
        <strain evidence="2 3">L12M1</strain>
    </source>
</reference>
<proteinExistence type="predicted"/>
<dbReference type="Gene3D" id="2.115.10.20">
    <property type="entry name" value="Glycosyl hydrolase domain, family 43"/>
    <property type="match status" value="1"/>
</dbReference>
<dbReference type="InterPro" id="IPR023296">
    <property type="entry name" value="Glyco_hydro_beta-prop_sf"/>
</dbReference>
<gene>
    <name evidence="2" type="ORF">EI427_25360</name>
</gene>
<dbReference type="Proteomes" id="UP000267268">
    <property type="component" value="Chromosome 2"/>
</dbReference>
<dbReference type="RefSeq" id="WP_126620358.1">
    <property type="nucleotide sequence ID" value="NZ_CP034563.1"/>
</dbReference>
<name>A0A3Q9FRP6_9BACT</name>
<organism evidence="2 3">
    <name type="scientific">Flammeovirga pectinis</name>
    <dbReference type="NCBI Taxonomy" id="2494373"/>
    <lineage>
        <taxon>Bacteria</taxon>
        <taxon>Pseudomonadati</taxon>
        <taxon>Bacteroidota</taxon>
        <taxon>Cytophagia</taxon>
        <taxon>Cytophagales</taxon>
        <taxon>Flammeovirgaceae</taxon>
        <taxon>Flammeovirga</taxon>
    </lineage>
</organism>
<keyword evidence="1" id="KW-0732">Signal</keyword>
<dbReference type="CDD" id="cd08994">
    <property type="entry name" value="GH43_62_32_68_117_130-like"/>
    <property type="match status" value="1"/>
</dbReference>
<evidence type="ECO:0000313" key="2">
    <source>
        <dbReference type="EMBL" id="AZQ65544.1"/>
    </source>
</evidence>
<dbReference type="SUPFAM" id="SSF75005">
    <property type="entry name" value="Arabinanase/levansucrase/invertase"/>
    <property type="match status" value="1"/>
</dbReference>
<dbReference type="PROSITE" id="PS51257">
    <property type="entry name" value="PROKAR_LIPOPROTEIN"/>
    <property type="match status" value="1"/>
</dbReference>
<feature type="chain" id="PRO_5018601697" description="Glycosyl hydrolase family 43" evidence="1">
    <location>
        <begin position="21"/>
        <end position="366"/>
    </location>
</feature>
<sequence>MKNFLQLILLLTFFSCSSTTKQTLATYTVAKDTDDLSFQDTFLGVTDDNIFYDSLNFNWGASIIKGDDNKYHCFYAQMPRKFGFLCWLTDGVVAHAIADSPAGPYTFKEVVLESRGYGNWDAYSVHNPRIKKYNGKYYLYYISTNTGDKKLSTTQFIEARTKWMENENRALVRINQRIGVAVSDNLNGPWERLDKPIVTPAGPIANITCNPAVTERPDGGYLMFVRGDKPNKKELIRSQAIALADKPEGPWVIQKEAAVGDLNAEDPCVWYDKSRERYYAIYHAFGYLGMITSIDGLSWHKAKNYKVSELNYKTKEGKTIKVHRMERPFVFLEDGKPTVFTVSIKTKEQDSYTLFIPLKEDNQTLN</sequence>
<evidence type="ECO:0000256" key="1">
    <source>
        <dbReference type="SAM" id="SignalP"/>
    </source>
</evidence>
<protein>
    <recommendedName>
        <fullName evidence="4">Glycosyl hydrolase family 43</fullName>
    </recommendedName>
</protein>
<feature type="signal peptide" evidence="1">
    <location>
        <begin position="1"/>
        <end position="20"/>
    </location>
</feature>
<keyword evidence="3" id="KW-1185">Reference proteome</keyword>
<dbReference type="KEGG" id="fll:EI427_25360"/>
<evidence type="ECO:0008006" key="4">
    <source>
        <dbReference type="Google" id="ProtNLM"/>
    </source>
</evidence>
<dbReference type="EMBL" id="CP034563">
    <property type="protein sequence ID" value="AZQ65544.1"/>
    <property type="molecule type" value="Genomic_DNA"/>
</dbReference>
<accession>A0A3Q9FRP6</accession>
<dbReference type="AlphaFoldDB" id="A0A3Q9FRP6"/>